<evidence type="ECO:0000256" key="1">
    <source>
        <dbReference type="ARBA" id="ARBA00004651"/>
    </source>
</evidence>
<dbReference type="InterPro" id="IPR050833">
    <property type="entry name" value="Poly_Biosynth_Transport"/>
</dbReference>
<dbReference type="Proteomes" id="UP001596028">
    <property type="component" value="Unassembled WGS sequence"/>
</dbReference>
<dbReference type="PANTHER" id="PTHR30250">
    <property type="entry name" value="PST FAMILY PREDICTED COLANIC ACID TRANSPORTER"/>
    <property type="match status" value="1"/>
</dbReference>
<evidence type="ECO:0000256" key="3">
    <source>
        <dbReference type="ARBA" id="ARBA00022692"/>
    </source>
</evidence>
<comment type="caution">
    <text evidence="7">The sequence shown here is derived from an EMBL/GenBank/DDBJ whole genome shotgun (WGS) entry which is preliminary data.</text>
</comment>
<feature type="transmembrane region" description="Helical" evidence="6">
    <location>
        <begin position="356"/>
        <end position="375"/>
    </location>
</feature>
<keyword evidence="4 6" id="KW-1133">Transmembrane helix</keyword>
<dbReference type="PANTHER" id="PTHR30250:SF11">
    <property type="entry name" value="O-ANTIGEN TRANSPORTER-RELATED"/>
    <property type="match status" value="1"/>
</dbReference>
<feature type="transmembrane region" description="Helical" evidence="6">
    <location>
        <begin position="410"/>
        <end position="427"/>
    </location>
</feature>
<keyword evidence="3 6" id="KW-0812">Transmembrane</keyword>
<feature type="transmembrane region" description="Helical" evidence="6">
    <location>
        <begin position="381"/>
        <end position="398"/>
    </location>
</feature>
<keyword evidence="8" id="KW-1185">Reference proteome</keyword>
<dbReference type="EMBL" id="JBHSEP010000002">
    <property type="protein sequence ID" value="MFC4597456.1"/>
    <property type="molecule type" value="Genomic_DNA"/>
</dbReference>
<sequence>MAQTSFRNKVIHEGTYYILRRGVGFAISFGGMLLLMNAIGVENYGLFVSITGIITFMGELCKLGINQYLIRSESESEPRQYDMAFTFVLLSSIAAVVVGIAVSFLLEAWLDNDRIQLPFLATLAGMLSGAYLLPAMANLERRLEYRKVAIYELMNQIVYYASALTLVYAGFGIWGLVIGNLLQGAMAVAISSYFSRYRPRLYWSWDMLRMMLKYGIGNTLSRRIWEVRTLINPLFVAKFIGLEAVSAVSVSIRIVEALNFINGAIQTISFSLLARIQHERQRVENALNEAMLLQIISIVPLLMGFGVLANWVIPYFFEGDLDTVLHIYPFVAIEYSMIAIFSMPINMLYVRGANWVVSKFNLAYVGLFTITALVALPVFGIYGYAAGEIVALLAYFMIHAEIRRSYTLQYGLPLICMATCIPVVFLPVLPLKWVLLVLIPSAVIMFSLYRKIDAMSYLRRVLKTKQMGVSSSGKS</sequence>
<dbReference type="RefSeq" id="WP_378092664.1">
    <property type="nucleotide sequence ID" value="NZ_JBHSEP010000002.1"/>
</dbReference>
<feature type="transmembrane region" description="Helical" evidence="6">
    <location>
        <begin position="21"/>
        <end position="40"/>
    </location>
</feature>
<feature type="transmembrane region" description="Helical" evidence="6">
    <location>
        <begin position="433"/>
        <end position="450"/>
    </location>
</feature>
<evidence type="ECO:0000256" key="5">
    <source>
        <dbReference type="ARBA" id="ARBA00023136"/>
    </source>
</evidence>
<proteinExistence type="predicted"/>
<accession>A0ABV9F6S2</accession>
<feature type="transmembrane region" description="Helical" evidence="6">
    <location>
        <begin position="260"/>
        <end position="278"/>
    </location>
</feature>
<organism evidence="7 8">
    <name type="scientific">Cohnella hongkongensis</name>
    <dbReference type="NCBI Taxonomy" id="178337"/>
    <lineage>
        <taxon>Bacteria</taxon>
        <taxon>Bacillati</taxon>
        <taxon>Bacillota</taxon>
        <taxon>Bacilli</taxon>
        <taxon>Bacillales</taxon>
        <taxon>Paenibacillaceae</taxon>
        <taxon>Cohnella</taxon>
    </lineage>
</organism>
<feature type="transmembrane region" description="Helical" evidence="6">
    <location>
        <begin position="325"/>
        <end position="349"/>
    </location>
</feature>
<feature type="transmembrane region" description="Helical" evidence="6">
    <location>
        <begin position="115"/>
        <end position="136"/>
    </location>
</feature>
<comment type="subcellular location">
    <subcellularLocation>
        <location evidence="1">Cell membrane</location>
        <topology evidence="1">Multi-pass membrane protein</topology>
    </subcellularLocation>
</comment>
<dbReference type="Pfam" id="PF13440">
    <property type="entry name" value="Polysacc_synt_3"/>
    <property type="match status" value="1"/>
</dbReference>
<protein>
    <submittedName>
        <fullName evidence="7">Oligosaccharide flippase family protein</fullName>
    </submittedName>
</protein>
<keyword evidence="2" id="KW-1003">Cell membrane</keyword>
<evidence type="ECO:0000313" key="7">
    <source>
        <dbReference type="EMBL" id="MFC4597456.1"/>
    </source>
</evidence>
<feature type="transmembrane region" description="Helical" evidence="6">
    <location>
        <begin position="157"/>
        <end position="182"/>
    </location>
</feature>
<keyword evidence="5 6" id="KW-0472">Membrane</keyword>
<reference evidence="8" key="1">
    <citation type="journal article" date="2019" name="Int. J. Syst. Evol. Microbiol.">
        <title>The Global Catalogue of Microorganisms (GCM) 10K type strain sequencing project: providing services to taxonomists for standard genome sequencing and annotation.</title>
        <authorList>
            <consortium name="The Broad Institute Genomics Platform"/>
            <consortium name="The Broad Institute Genome Sequencing Center for Infectious Disease"/>
            <person name="Wu L."/>
            <person name="Ma J."/>
        </authorList>
    </citation>
    <scope>NUCLEOTIDE SEQUENCE [LARGE SCALE GENOMIC DNA]</scope>
    <source>
        <strain evidence="8">CCUG 49571</strain>
    </source>
</reference>
<feature type="transmembrane region" description="Helical" evidence="6">
    <location>
        <begin position="85"/>
        <end position="109"/>
    </location>
</feature>
<evidence type="ECO:0000256" key="4">
    <source>
        <dbReference type="ARBA" id="ARBA00022989"/>
    </source>
</evidence>
<gene>
    <name evidence="7" type="ORF">ACFO3S_04350</name>
</gene>
<feature type="transmembrane region" description="Helical" evidence="6">
    <location>
        <begin position="46"/>
        <end position="65"/>
    </location>
</feature>
<evidence type="ECO:0000313" key="8">
    <source>
        <dbReference type="Proteomes" id="UP001596028"/>
    </source>
</evidence>
<evidence type="ECO:0000256" key="2">
    <source>
        <dbReference type="ARBA" id="ARBA00022475"/>
    </source>
</evidence>
<evidence type="ECO:0000256" key="6">
    <source>
        <dbReference type="SAM" id="Phobius"/>
    </source>
</evidence>
<name>A0ABV9F6S2_9BACL</name>
<feature type="transmembrane region" description="Helical" evidence="6">
    <location>
        <begin position="290"/>
        <end position="313"/>
    </location>
</feature>